<dbReference type="PANTHER" id="PTHR34297">
    <property type="entry name" value="HYPOTHETICAL CYTOSOLIC PROTEIN-RELATED"/>
    <property type="match status" value="1"/>
</dbReference>
<keyword evidence="3" id="KW-1185">Reference proteome</keyword>
<dbReference type="Proteomes" id="UP001501074">
    <property type="component" value="Unassembled WGS sequence"/>
</dbReference>
<proteinExistence type="inferred from homology"/>
<dbReference type="PANTHER" id="PTHR34297:SF3">
    <property type="entry name" value="ALKALINE SHOCK PROTEIN 23"/>
    <property type="match status" value="1"/>
</dbReference>
<dbReference type="Pfam" id="PF03780">
    <property type="entry name" value="Asp23"/>
    <property type="match status" value="1"/>
</dbReference>
<reference evidence="3" key="1">
    <citation type="journal article" date="2019" name="Int. J. Syst. Evol. Microbiol.">
        <title>The Global Catalogue of Microorganisms (GCM) 10K type strain sequencing project: providing services to taxonomists for standard genome sequencing and annotation.</title>
        <authorList>
            <consortium name="The Broad Institute Genomics Platform"/>
            <consortium name="The Broad Institute Genome Sequencing Center for Infectious Disease"/>
            <person name="Wu L."/>
            <person name="Ma J."/>
        </authorList>
    </citation>
    <scope>NUCLEOTIDE SEQUENCE [LARGE SCALE GENOMIC DNA]</scope>
    <source>
        <strain evidence="3">JCM 16902</strain>
    </source>
</reference>
<accession>A0ABP6ZEH9</accession>
<protein>
    <recommendedName>
        <fullName evidence="4">Alkaline shock family protein YloU</fullName>
    </recommendedName>
</protein>
<dbReference type="InterPro" id="IPR005531">
    <property type="entry name" value="Asp23"/>
</dbReference>
<evidence type="ECO:0008006" key="4">
    <source>
        <dbReference type="Google" id="ProtNLM"/>
    </source>
</evidence>
<evidence type="ECO:0000313" key="2">
    <source>
        <dbReference type="EMBL" id="GAA3604532.1"/>
    </source>
</evidence>
<dbReference type="EMBL" id="BAAAZO010000003">
    <property type="protein sequence ID" value="GAA3604532.1"/>
    <property type="molecule type" value="Genomic_DNA"/>
</dbReference>
<sequence length="147" mass="15136">MDEQSTPAESEAPATAVIEVAPAAEPEREPAVVGTGVTMVEREVVEKIAAAAARSVPGVSELGGDVARFLDSVLDRVGLTEVGDATRGVHATVNGIETTVTVVLVIKADEVVPDVTTAVRTSVTLALESYGLKVIAVNIKVDDITMA</sequence>
<organism evidence="2 3">
    <name type="scientific">Kineosporia mesophila</name>
    <dbReference type="NCBI Taxonomy" id="566012"/>
    <lineage>
        <taxon>Bacteria</taxon>
        <taxon>Bacillati</taxon>
        <taxon>Actinomycetota</taxon>
        <taxon>Actinomycetes</taxon>
        <taxon>Kineosporiales</taxon>
        <taxon>Kineosporiaceae</taxon>
        <taxon>Kineosporia</taxon>
    </lineage>
</organism>
<comment type="similarity">
    <text evidence="1">Belongs to the asp23 family.</text>
</comment>
<comment type="caution">
    <text evidence="2">The sequence shown here is derived from an EMBL/GenBank/DDBJ whole genome shotgun (WGS) entry which is preliminary data.</text>
</comment>
<gene>
    <name evidence="2" type="ORF">GCM10022223_20230</name>
</gene>
<name>A0ABP6ZEH9_9ACTN</name>
<evidence type="ECO:0000256" key="1">
    <source>
        <dbReference type="ARBA" id="ARBA00005721"/>
    </source>
</evidence>
<evidence type="ECO:0000313" key="3">
    <source>
        <dbReference type="Proteomes" id="UP001501074"/>
    </source>
</evidence>